<evidence type="ECO:0000313" key="2">
    <source>
        <dbReference type="Proteomes" id="UP000499080"/>
    </source>
</evidence>
<keyword evidence="2" id="KW-1185">Reference proteome</keyword>
<protein>
    <submittedName>
        <fullName evidence="1">Uncharacterized protein</fullName>
    </submittedName>
</protein>
<dbReference type="Proteomes" id="UP000499080">
    <property type="component" value="Unassembled WGS sequence"/>
</dbReference>
<accession>A0A4Y2WV35</accession>
<gene>
    <name evidence="1" type="ORF">AVEN_165920_1</name>
</gene>
<proteinExistence type="predicted"/>
<reference evidence="1 2" key="1">
    <citation type="journal article" date="2019" name="Sci. Rep.">
        <title>Orb-weaving spider Araneus ventricosus genome elucidates the spidroin gene catalogue.</title>
        <authorList>
            <person name="Kono N."/>
            <person name="Nakamura H."/>
            <person name="Ohtoshi R."/>
            <person name="Moran D.A.P."/>
            <person name="Shinohara A."/>
            <person name="Yoshida Y."/>
            <person name="Fujiwara M."/>
            <person name="Mori M."/>
            <person name="Tomita M."/>
            <person name="Arakawa K."/>
        </authorList>
    </citation>
    <scope>NUCLEOTIDE SEQUENCE [LARGE SCALE GENOMIC DNA]</scope>
</reference>
<name>A0A4Y2WV35_ARAVE</name>
<sequence>MKTQVRCFRYLIETSFTTRTLKIKVSRRAGAALCIRSHYIIASSPKKNDVCHCSPNYKVQSVLVRKFMQRLLAVYGRDPTFLISKCRLSSTHFGSLQIASGSR</sequence>
<dbReference type="AlphaFoldDB" id="A0A4Y2WV35"/>
<dbReference type="EMBL" id="BGPR01066534">
    <property type="protein sequence ID" value="GBO41061.1"/>
    <property type="molecule type" value="Genomic_DNA"/>
</dbReference>
<evidence type="ECO:0000313" key="1">
    <source>
        <dbReference type="EMBL" id="GBO41061.1"/>
    </source>
</evidence>
<comment type="caution">
    <text evidence="1">The sequence shown here is derived from an EMBL/GenBank/DDBJ whole genome shotgun (WGS) entry which is preliminary data.</text>
</comment>
<organism evidence="1 2">
    <name type="scientific">Araneus ventricosus</name>
    <name type="common">Orbweaver spider</name>
    <name type="synonym">Epeira ventricosa</name>
    <dbReference type="NCBI Taxonomy" id="182803"/>
    <lineage>
        <taxon>Eukaryota</taxon>
        <taxon>Metazoa</taxon>
        <taxon>Ecdysozoa</taxon>
        <taxon>Arthropoda</taxon>
        <taxon>Chelicerata</taxon>
        <taxon>Arachnida</taxon>
        <taxon>Araneae</taxon>
        <taxon>Araneomorphae</taxon>
        <taxon>Entelegynae</taxon>
        <taxon>Araneoidea</taxon>
        <taxon>Araneidae</taxon>
        <taxon>Araneus</taxon>
    </lineage>
</organism>